<evidence type="ECO:0000256" key="1">
    <source>
        <dbReference type="SAM" id="SignalP"/>
    </source>
</evidence>
<evidence type="ECO:0000313" key="3">
    <source>
        <dbReference type="EMBL" id="TDC17591.1"/>
    </source>
</evidence>
<dbReference type="Proteomes" id="UP000295075">
    <property type="component" value="Unassembled WGS sequence"/>
</dbReference>
<comment type="caution">
    <text evidence="3">The sequence shown here is derived from an EMBL/GenBank/DDBJ whole genome shotgun (WGS) entry which is preliminary data.</text>
</comment>
<dbReference type="PANTHER" id="PTHR43794">
    <property type="entry name" value="AMINOHYDROLASE SSNA-RELATED"/>
    <property type="match status" value="1"/>
</dbReference>
<proteinExistence type="predicted"/>
<sequence length="473" mass="50339">MFTRRRALALGFTMLAGLAVPLGANQLHGSDQLDIAGYDGTAKVLIRDASMVLTMDPAVGQGALGMLQDADVLMTKNTITAVGKDLPATAGARVIDGRGKIVMPGFVDLHTHTWQSLIRGCATDKELNGWLAECVLPLYGNQPAYAEGYAGTRLSALDAIGTGITTTTDWSHSFSADFANGSLKALADSKLRFFFSYTANTKPATLDEIRRVKKEVIDPNPLAHLQVGQHPTLQNLASTAAAENLAKELGVALNVHVHESKTDPATGQMEALRKVGAMRPGLLMNHAVQMTDAELDELAANDIRVAHNPLSNMRLASGVIRLPEMASRGIKVGLGIDGGTNDTTDMFNDMRAAVGLQRATAMDPTRYPQPADVLRMATLGGAEALGIDKEIGSLTPGKKADLQIIDPQALNFAPNGNWVSQLVFNAQPVNVKWVFVNGVAVKRDGHLVGVDTAKVIRDADAASDRIDVLLGRN</sequence>
<dbReference type="InterPro" id="IPR006680">
    <property type="entry name" value="Amidohydro-rel"/>
</dbReference>
<dbReference type="Gene3D" id="2.30.40.10">
    <property type="entry name" value="Urease, subunit C, domain 1"/>
    <property type="match status" value="1"/>
</dbReference>
<dbReference type="SUPFAM" id="SSF51556">
    <property type="entry name" value="Metallo-dependent hydrolases"/>
    <property type="match status" value="1"/>
</dbReference>
<dbReference type="Gene3D" id="3.20.20.140">
    <property type="entry name" value="Metal-dependent hydrolases"/>
    <property type="match status" value="1"/>
</dbReference>
<dbReference type="InterPro" id="IPR011059">
    <property type="entry name" value="Metal-dep_hydrolase_composite"/>
</dbReference>
<feature type="signal peptide" evidence="1">
    <location>
        <begin position="1"/>
        <end position="24"/>
    </location>
</feature>
<dbReference type="SUPFAM" id="SSF51338">
    <property type="entry name" value="Composite domain of metallo-dependent hydrolases"/>
    <property type="match status" value="2"/>
</dbReference>
<dbReference type="InterPro" id="IPR050287">
    <property type="entry name" value="MTA/SAH_deaminase"/>
</dbReference>
<keyword evidence="3" id="KW-0378">Hydrolase</keyword>
<feature type="domain" description="Amidohydrolase-related" evidence="2">
    <location>
        <begin position="101"/>
        <end position="441"/>
    </location>
</feature>
<dbReference type="OrthoDB" id="3189065at2"/>
<dbReference type="RefSeq" id="WP_132414359.1">
    <property type="nucleotide sequence ID" value="NZ_SMKA01000269.1"/>
</dbReference>
<keyword evidence="4" id="KW-1185">Reference proteome</keyword>
<organism evidence="3 4">
    <name type="scientific">Kribbella albertanoniae</name>
    <dbReference type="NCBI Taxonomy" id="1266829"/>
    <lineage>
        <taxon>Bacteria</taxon>
        <taxon>Bacillati</taxon>
        <taxon>Actinomycetota</taxon>
        <taxon>Actinomycetes</taxon>
        <taxon>Propionibacteriales</taxon>
        <taxon>Kribbellaceae</taxon>
        <taxon>Kribbella</taxon>
    </lineage>
</organism>
<reference evidence="3 4" key="1">
    <citation type="submission" date="2019-03" db="EMBL/GenBank/DDBJ databases">
        <title>Draft genome sequences of novel Actinobacteria.</title>
        <authorList>
            <person name="Sahin N."/>
            <person name="Ay H."/>
            <person name="Saygin H."/>
        </authorList>
    </citation>
    <scope>NUCLEOTIDE SEQUENCE [LARGE SCALE GENOMIC DNA]</scope>
    <source>
        <strain evidence="3 4">JCM 30547</strain>
    </source>
</reference>
<dbReference type="PANTHER" id="PTHR43794:SF5">
    <property type="entry name" value="CHLOROHYDROLASE FAMILY PROTEIN"/>
    <property type="match status" value="1"/>
</dbReference>
<dbReference type="AlphaFoldDB" id="A0A4R4P589"/>
<dbReference type="GO" id="GO:0016810">
    <property type="term" value="F:hydrolase activity, acting on carbon-nitrogen (but not peptide) bonds"/>
    <property type="evidence" value="ECO:0007669"/>
    <property type="project" value="InterPro"/>
</dbReference>
<dbReference type="Pfam" id="PF01979">
    <property type="entry name" value="Amidohydro_1"/>
    <property type="match status" value="1"/>
</dbReference>
<evidence type="ECO:0000313" key="4">
    <source>
        <dbReference type="Proteomes" id="UP000295075"/>
    </source>
</evidence>
<dbReference type="EMBL" id="SMKA01000269">
    <property type="protein sequence ID" value="TDC17591.1"/>
    <property type="molecule type" value="Genomic_DNA"/>
</dbReference>
<feature type="chain" id="PRO_5039123933" evidence="1">
    <location>
        <begin position="25"/>
        <end position="473"/>
    </location>
</feature>
<gene>
    <name evidence="3" type="ORF">E1261_36760</name>
</gene>
<protein>
    <submittedName>
        <fullName evidence="3">Amidohydrolase</fullName>
    </submittedName>
</protein>
<dbReference type="InterPro" id="IPR032466">
    <property type="entry name" value="Metal_Hydrolase"/>
</dbReference>
<keyword evidence="1" id="KW-0732">Signal</keyword>
<accession>A0A4R4P589</accession>
<evidence type="ECO:0000259" key="2">
    <source>
        <dbReference type="Pfam" id="PF01979"/>
    </source>
</evidence>
<name>A0A4R4P589_9ACTN</name>